<evidence type="ECO:0000313" key="10">
    <source>
        <dbReference type="EMBL" id="AEG42865.1"/>
    </source>
</evidence>
<dbReference type="InterPro" id="IPR035906">
    <property type="entry name" value="MetI-like_sf"/>
</dbReference>
<feature type="transmembrane region" description="Helical" evidence="7">
    <location>
        <begin position="156"/>
        <end position="180"/>
    </location>
</feature>
<dbReference type="AlphaFoldDB" id="F6FQQ0"/>
<feature type="region of interest" description="Disordered" evidence="8">
    <location>
        <begin position="1"/>
        <end position="53"/>
    </location>
</feature>
<dbReference type="GO" id="GO:0005886">
    <property type="term" value="C:plasma membrane"/>
    <property type="evidence" value="ECO:0007669"/>
    <property type="project" value="UniProtKB-SubCell"/>
</dbReference>
<comment type="similarity">
    <text evidence="7">Belongs to the binding-protein-dependent transport system permease family.</text>
</comment>
<keyword evidence="5 7" id="KW-1133">Transmembrane helix</keyword>
<evidence type="ECO:0000256" key="8">
    <source>
        <dbReference type="SAM" id="MobiDB-lite"/>
    </source>
</evidence>
<keyword evidence="2 7" id="KW-0813">Transport</keyword>
<evidence type="ECO:0000256" key="2">
    <source>
        <dbReference type="ARBA" id="ARBA00022448"/>
    </source>
</evidence>
<accession>F6FQQ0</accession>
<dbReference type="EMBL" id="CP002810">
    <property type="protein sequence ID" value="AEG42865.1"/>
    <property type="molecule type" value="Genomic_DNA"/>
</dbReference>
<evidence type="ECO:0000256" key="6">
    <source>
        <dbReference type="ARBA" id="ARBA00023136"/>
    </source>
</evidence>
<feature type="compositionally biased region" description="Low complexity" evidence="8">
    <location>
        <begin position="22"/>
        <end position="44"/>
    </location>
</feature>
<dbReference type="CDD" id="cd06261">
    <property type="entry name" value="TM_PBP2"/>
    <property type="match status" value="1"/>
</dbReference>
<evidence type="ECO:0000256" key="3">
    <source>
        <dbReference type="ARBA" id="ARBA00022475"/>
    </source>
</evidence>
<keyword evidence="11" id="KW-1185">Reference proteome</keyword>
<dbReference type="PANTHER" id="PTHR43744">
    <property type="entry name" value="ABC TRANSPORTER PERMEASE PROTEIN MG189-RELATED-RELATED"/>
    <property type="match status" value="1"/>
</dbReference>
<feature type="compositionally biased region" description="Pro residues" evidence="8">
    <location>
        <begin position="7"/>
        <end position="21"/>
    </location>
</feature>
<keyword evidence="6 7" id="KW-0472">Membrane</keyword>
<evidence type="ECO:0000256" key="5">
    <source>
        <dbReference type="ARBA" id="ARBA00022989"/>
    </source>
</evidence>
<dbReference type="HOGENOM" id="CLU_016047_1_1_11"/>
<dbReference type="KEGG" id="iva:Isova_0047"/>
<evidence type="ECO:0000256" key="1">
    <source>
        <dbReference type="ARBA" id="ARBA00004651"/>
    </source>
</evidence>
<feature type="transmembrane region" description="Helical" evidence="7">
    <location>
        <begin position="117"/>
        <end position="144"/>
    </location>
</feature>
<feature type="transmembrane region" description="Helical" evidence="7">
    <location>
        <begin position="192"/>
        <end position="211"/>
    </location>
</feature>
<keyword evidence="3" id="KW-1003">Cell membrane</keyword>
<feature type="transmembrane region" description="Helical" evidence="7">
    <location>
        <begin position="59"/>
        <end position="80"/>
    </location>
</feature>
<dbReference type="STRING" id="743718.Isova_0047"/>
<dbReference type="Gene3D" id="1.10.3720.10">
    <property type="entry name" value="MetI-like"/>
    <property type="match status" value="1"/>
</dbReference>
<gene>
    <name evidence="10" type="ordered locus">Isova_0047</name>
</gene>
<dbReference type="InterPro" id="IPR000515">
    <property type="entry name" value="MetI-like"/>
</dbReference>
<name>F6FQQ0_ISOV2</name>
<dbReference type="RefSeq" id="WP_013837260.1">
    <property type="nucleotide sequence ID" value="NC_015588.1"/>
</dbReference>
<organism evidence="11">
    <name type="scientific">Isoptericola variabilis (strain 225)</name>
    <dbReference type="NCBI Taxonomy" id="743718"/>
    <lineage>
        <taxon>Bacteria</taxon>
        <taxon>Bacillati</taxon>
        <taxon>Actinomycetota</taxon>
        <taxon>Actinomycetes</taxon>
        <taxon>Micrococcales</taxon>
        <taxon>Promicromonosporaceae</taxon>
        <taxon>Isoptericola</taxon>
    </lineage>
</organism>
<dbReference type="Pfam" id="PF00528">
    <property type="entry name" value="BPD_transp_1"/>
    <property type="match status" value="1"/>
</dbReference>
<feature type="domain" description="ABC transmembrane type-1" evidence="9">
    <location>
        <begin position="121"/>
        <end position="315"/>
    </location>
</feature>
<comment type="subcellular location">
    <subcellularLocation>
        <location evidence="1 7">Cell membrane</location>
        <topology evidence="1 7">Multi-pass membrane protein</topology>
    </subcellularLocation>
</comment>
<evidence type="ECO:0000313" key="11">
    <source>
        <dbReference type="Proteomes" id="UP000009236"/>
    </source>
</evidence>
<sequence>MTAVPAGGPPAVDPAPGPAPGPTAVAGTGAPASPPQVAALPRVGAPGGPRRPEPARRRWLRAIVITTLVALTVAFVYPLIWLLSASFKPRAEVFDNRLIPATPTLDNYVTVWQEAPLALWLVNTLVVTVLAAGTVTISSALVAWGFAYFRFRGRGALFGLVLATMMLPGAVTLIPTFLIWNSLGLVGTNVPLWAGNLFGSAFYIFLLRQFFLGLPREPFEAAKLDGANNWTMFWRIAVPLCRPAIVLTFLFEAQASWTDLMRPLVYLQDSSTYTIPRGLKALIDQFGPGGESQWEIVVTASVITTIPMIVLFFLGQRHFVQGISTTGSKG</sequence>
<protein>
    <submittedName>
        <fullName evidence="10">ABC-type transporter, integral membrane subunit</fullName>
    </submittedName>
</protein>
<dbReference type="GO" id="GO:0055085">
    <property type="term" value="P:transmembrane transport"/>
    <property type="evidence" value="ECO:0007669"/>
    <property type="project" value="InterPro"/>
</dbReference>
<reference evidence="10 11" key="1">
    <citation type="submission" date="2011-05" db="EMBL/GenBank/DDBJ databases">
        <title>Complete sequence of Isoptericola variabilis 225.</title>
        <authorList>
            <consortium name="US DOE Joint Genome Institute"/>
            <person name="Lucas S."/>
            <person name="Han J."/>
            <person name="Lapidus A."/>
            <person name="Cheng J.-F."/>
            <person name="Goodwin L."/>
            <person name="Pitluck S."/>
            <person name="Peters L."/>
            <person name="Mikhailova N."/>
            <person name="Zeytun A."/>
            <person name="Han C."/>
            <person name="Tapia R."/>
            <person name="Land M."/>
            <person name="Hauser L."/>
            <person name="Kyrpides N."/>
            <person name="Ivanova N."/>
            <person name="Pagani I."/>
            <person name="Siebers A."/>
            <person name="Allgaier M."/>
            <person name="Thelen M."/>
            <person name="Hugenholtz P."/>
            <person name="Gladden J."/>
            <person name="Woyke T."/>
        </authorList>
    </citation>
    <scope>NUCLEOTIDE SEQUENCE [LARGE SCALE GENOMIC DNA]</scope>
    <source>
        <strain evidence="11">225</strain>
    </source>
</reference>
<dbReference type="PANTHER" id="PTHR43744:SF12">
    <property type="entry name" value="ABC TRANSPORTER PERMEASE PROTEIN MG189-RELATED"/>
    <property type="match status" value="1"/>
</dbReference>
<evidence type="ECO:0000259" key="9">
    <source>
        <dbReference type="PROSITE" id="PS50928"/>
    </source>
</evidence>
<feature type="transmembrane region" description="Helical" evidence="7">
    <location>
        <begin position="296"/>
        <end position="314"/>
    </location>
</feature>
<dbReference type="eggNOG" id="COG0395">
    <property type="taxonomic scope" value="Bacteria"/>
</dbReference>
<feature type="transmembrane region" description="Helical" evidence="7">
    <location>
        <begin position="232"/>
        <end position="251"/>
    </location>
</feature>
<proteinExistence type="inferred from homology"/>
<evidence type="ECO:0000256" key="7">
    <source>
        <dbReference type="RuleBase" id="RU363032"/>
    </source>
</evidence>
<dbReference type="PROSITE" id="PS50928">
    <property type="entry name" value="ABC_TM1"/>
    <property type="match status" value="1"/>
</dbReference>
<dbReference type="Proteomes" id="UP000009236">
    <property type="component" value="Chromosome"/>
</dbReference>
<evidence type="ECO:0000256" key="4">
    <source>
        <dbReference type="ARBA" id="ARBA00022692"/>
    </source>
</evidence>
<dbReference type="SUPFAM" id="SSF161098">
    <property type="entry name" value="MetI-like"/>
    <property type="match status" value="1"/>
</dbReference>
<keyword evidence="4 7" id="KW-0812">Transmembrane</keyword>